<feature type="transmembrane region" description="Helical" evidence="12">
    <location>
        <begin position="425"/>
        <end position="447"/>
    </location>
</feature>
<evidence type="ECO:0000256" key="1">
    <source>
        <dbReference type="ARBA" id="ARBA00004651"/>
    </source>
</evidence>
<feature type="transmembrane region" description="Helical" evidence="12">
    <location>
        <begin position="245"/>
        <end position="269"/>
    </location>
</feature>
<evidence type="ECO:0000256" key="11">
    <source>
        <dbReference type="PROSITE-ProRule" id="PRU00421"/>
    </source>
</evidence>
<feature type="transmembrane region" description="Helical" evidence="12">
    <location>
        <begin position="386"/>
        <end position="405"/>
    </location>
</feature>
<feature type="transmembrane region" description="Helical" evidence="12">
    <location>
        <begin position="359"/>
        <end position="380"/>
    </location>
</feature>
<dbReference type="PANTHER" id="PTHR30175">
    <property type="entry name" value="PHOSPHOTRANSFERASE SYSTEM TRANSPORT PROTEIN"/>
    <property type="match status" value="1"/>
</dbReference>
<keyword evidence="16" id="KW-1185">Reference proteome</keyword>
<dbReference type="Pfam" id="PF00367">
    <property type="entry name" value="PTS_EIIB"/>
    <property type="match status" value="1"/>
</dbReference>
<keyword evidence="6" id="KW-0598">Phosphotransferase system</keyword>
<evidence type="ECO:0000256" key="8">
    <source>
        <dbReference type="ARBA" id="ARBA00022777"/>
    </source>
</evidence>
<dbReference type="Gene3D" id="3.30.1360.60">
    <property type="entry name" value="Glucose permease domain IIB"/>
    <property type="match status" value="1"/>
</dbReference>
<dbReference type="InterPro" id="IPR003352">
    <property type="entry name" value="PTS_EIIC"/>
</dbReference>
<keyword evidence="9 12" id="KW-1133">Transmembrane helix</keyword>
<feature type="active site" description="Phosphocysteine intermediate; for EIIB activity" evidence="11">
    <location>
        <position position="26"/>
    </location>
</feature>
<comment type="subcellular location">
    <subcellularLocation>
        <location evidence="1">Cell membrane</location>
        <topology evidence="1">Multi-pass membrane protein</topology>
    </subcellularLocation>
</comment>
<evidence type="ECO:0000259" key="14">
    <source>
        <dbReference type="PROSITE" id="PS51103"/>
    </source>
</evidence>
<sequence>MSSRAEIDTIIDGLGGRENIKDYFHCATRLRFSLYDYSLIDQEKLKSQPSVLTVIIASGQCQLIIGNGVENVYQEVNKFIKNIDASKTIDNSSENEIDHTEATKESKINIVFGFISGSFLPIIGIISAAGLLRAVTTVLGGFSYFHGSETLKVITLIANVPFHYLPVILGFSIARKLKSNELVGAAIGAALLYPEFTKLAGQTLHFSGIPITIADYSGTVFPIFFAVITAAFLEKLLKRVVPNSLQLMIVPLAILVTVIPVTLIFLGPFGAILGEYMAKGILYVINLSGLLSGIFIGAFYSIIVMFGLHWALTPITFTNLAHGGDPIYAIGGMSAIAQMGIALGILIKSRDSKTRQLAGSAFFPALISGITEPILYGLIIPNKRTLPFMFISGAVGGGIIGFYGVKINEIIFASLLSIPSAQNILVYTVALFATLLTGALLVIIFGYESNSDVSGDKK</sequence>
<keyword evidence="4" id="KW-0762">Sugar transport</keyword>
<keyword evidence="2" id="KW-0813">Transport</keyword>
<evidence type="ECO:0000256" key="3">
    <source>
        <dbReference type="ARBA" id="ARBA00022475"/>
    </source>
</evidence>
<evidence type="ECO:0000313" key="16">
    <source>
        <dbReference type="Proteomes" id="UP000786875"/>
    </source>
</evidence>
<protein>
    <submittedName>
        <fullName evidence="15">PTS transporter subunit EIIC</fullName>
    </submittedName>
</protein>
<dbReference type="SUPFAM" id="SSF55604">
    <property type="entry name" value="Glucose permease domain IIB"/>
    <property type="match status" value="1"/>
</dbReference>
<evidence type="ECO:0000256" key="6">
    <source>
        <dbReference type="ARBA" id="ARBA00022683"/>
    </source>
</evidence>
<name>A0ABS5T8K2_9GAMM</name>
<evidence type="ECO:0000256" key="2">
    <source>
        <dbReference type="ARBA" id="ARBA00022448"/>
    </source>
</evidence>
<feature type="transmembrane region" description="Helical" evidence="12">
    <location>
        <begin position="281"/>
        <end position="307"/>
    </location>
</feature>
<organism evidence="15 16">
    <name type="scientific">Rosenbergiella australiborealis</name>
    <dbReference type="NCBI Taxonomy" id="1544696"/>
    <lineage>
        <taxon>Bacteria</taxon>
        <taxon>Pseudomonadati</taxon>
        <taxon>Pseudomonadota</taxon>
        <taxon>Gammaproteobacteria</taxon>
        <taxon>Enterobacterales</taxon>
        <taxon>Erwiniaceae</taxon>
        <taxon>Rosenbergiella</taxon>
    </lineage>
</organism>
<evidence type="ECO:0000256" key="12">
    <source>
        <dbReference type="SAM" id="Phobius"/>
    </source>
</evidence>
<gene>
    <name evidence="15" type="ORF">HGT73_11780</name>
</gene>
<evidence type="ECO:0000256" key="10">
    <source>
        <dbReference type="ARBA" id="ARBA00023136"/>
    </source>
</evidence>
<dbReference type="RefSeq" id="WP_214215275.1">
    <property type="nucleotide sequence ID" value="NZ_JABBFO010000012.1"/>
</dbReference>
<evidence type="ECO:0000259" key="13">
    <source>
        <dbReference type="PROSITE" id="PS51098"/>
    </source>
</evidence>
<feature type="transmembrane region" description="Helical" evidence="12">
    <location>
        <begin position="327"/>
        <end position="347"/>
    </location>
</feature>
<dbReference type="EMBL" id="JABBFO010000012">
    <property type="protein sequence ID" value="MBT0728043.1"/>
    <property type="molecule type" value="Genomic_DNA"/>
</dbReference>
<keyword evidence="3" id="KW-1003">Cell membrane</keyword>
<reference evidence="15 16" key="1">
    <citation type="submission" date="2020-04" db="EMBL/GenBank/DDBJ databases">
        <title>Genome sequencing of Rosenbergiella species.</title>
        <authorList>
            <person name="Alvarez-Perez S."/>
            <person name="Lievens B."/>
        </authorList>
    </citation>
    <scope>NUCLEOTIDE SEQUENCE [LARGE SCALE GENOMIC DNA]</scope>
    <source>
        <strain evidence="15 16">CdVSA20.1</strain>
    </source>
</reference>
<keyword evidence="8" id="KW-0418">Kinase</keyword>
<accession>A0ABS5T8K2</accession>
<proteinExistence type="predicted"/>
<feature type="transmembrane region" description="Helical" evidence="12">
    <location>
        <begin position="213"/>
        <end position="233"/>
    </location>
</feature>
<keyword evidence="5" id="KW-0808">Transferase</keyword>
<dbReference type="PANTHER" id="PTHR30175:SF1">
    <property type="entry name" value="PTS SYSTEM ARBUTIN-, CELLOBIOSE-, AND SALICIN-SPECIFIC EIIBC COMPONENT-RELATED"/>
    <property type="match status" value="1"/>
</dbReference>
<dbReference type="InterPro" id="IPR036878">
    <property type="entry name" value="Glu_permease_IIB"/>
</dbReference>
<evidence type="ECO:0000256" key="4">
    <source>
        <dbReference type="ARBA" id="ARBA00022597"/>
    </source>
</evidence>
<dbReference type="PROSITE" id="PS51103">
    <property type="entry name" value="PTS_EIIC_TYPE_1"/>
    <property type="match status" value="1"/>
</dbReference>
<keyword evidence="10 12" id="KW-0472">Membrane</keyword>
<dbReference type="CDD" id="cd00212">
    <property type="entry name" value="PTS_IIB_glc"/>
    <property type="match status" value="1"/>
</dbReference>
<dbReference type="Pfam" id="PF02378">
    <property type="entry name" value="PTS_EIIC"/>
    <property type="match status" value="1"/>
</dbReference>
<comment type="caution">
    <text evidence="15">The sequence shown here is derived from an EMBL/GenBank/DDBJ whole genome shotgun (WGS) entry which is preliminary data.</text>
</comment>
<dbReference type="PROSITE" id="PS01035">
    <property type="entry name" value="PTS_EIIB_TYPE_1_CYS"/>
    <property type="match status" value="1"/>
</dbReference>
<dbReference type="InterPro" id="IPR001996">
    <property type="entry name" value="PTS_IIB_1"/>
</dbReference>
<dbReference type="InterPro" id="IPR018113">
    <property type="entry name" value="PTrfase_EIIB_Cys"/>
</dbReference>
<dbReference type="InterPro" id="IPR050558">
    <property type="entry name" value="PTS_Sugar-Specific_Components"/>
</dbReference>
<evidence type="ECO:0000256" key="5">
    <source>
        <dbReference type="ARBA" id="ARBA00022679"/>
    </source>
</evidence>
<evidence type="ECO:0000313" key="15">
    <source>
        <dbReference type="EMBL" id="MBT0728043.1"/>
    </source>
</evidence>
<feature type="transmembrane region" description="Helical" evidence="12">
    <location>
        <begin position="153"/>
        <end position="174"/>
    </location>
</feature>
<feature type="transmembrane region" description="Helical" evidence="12">
    <location>
        <begin position="110"/>
        <end position="133"/>
    </location>
</feature>
<dbReference type="PROSITE" id="PS51098">
    <property type="entry name" value="PTS_EIIB_TYPE_1"/>
    <property type="match status" value="1"/>
</dbReference>
<dbReference type="InterPro" id="IPR013013">
    <property type="entry name" value="PTS_EIIC_1"/>
</dbReference>
<feature type="domain" description="PTS EIIC type-1" evidence="14">
    <location>
        <begin position="113"/>
        <end position="458"/>
    </location>
</feature>
<evidence type="ECO:0000256" key="7">
    <source>
        <dbReference type="ARBA" id="ARBA00022692"/>
    </source>
</evidence>
<dbReference type="Proteomes" id="UP000786875">
    <property type="component" value="Unassembled WGS sequence"/>
</dbReference>
<feature type="domain" description="PTS EIIB type-1" evidence="13">
    <location>
        <begin position="4"/>
        <end position="86"/>
    </location>
</feature>
<keyword evidence="7 12" id="KW-0812">Transmembrane</keyword>
<evidence type="ECO:0000256" key="9">
    <source>
        <dbReference type="ARBA" id="ARBA00022989"/>
    </source>
</evidence>